<dbReference type="Proteomes" id="UP000789920">
    <property type="component" value="Unassembled WGS sequence"/>
</dbReference>
<evidence type="ECO:0000313" key="2">
    <source>
        <dbReference type="Proteomes" id="UP000789920"/>
    </source>
</evidence>
<protein>
    <submittedName>
        <fullName evidence="1">19277_t:CDS:1</fullName>
    </submittedName>
</protein>
<dbReference type="EMBL" id="CAJVQC010037381">
    <property type="protein sequence ID" value="CAG8763693.1"/>
    <property type="molecule type" value="Genomic_DNA"/>
</dbReference>
<accession>A0ACA9QT03</accession>
<keyword evidence="2" id="KW-1185">Reference proteome</keyword>
<proteinExistence type="predicted"/>
<comment type="caution">
    <text evidence="1">The sequence shown here is derived from an EMBL/GenBank/DDBJ whole genome shotgun (WGS) entry which is preliminary data.</text>
</comment>
<name>A0ACA9QT03_9GLOM</name>
<reference evidence="1" key="1">
    <citation type="submission" date="2021-06" db="EMBL/GenBank/DDBJ databases">
        <authorList>
            <person name="Kallberg Y."/>
            <person name="Tangrot J."/>
            <person name="Rosling A."/>
        </authorList>
    </citation>
    <scope>NUCLEOTIDE SEQUENCE</scope>
    <source>
        <strain evidence="1">MA461A</strain>
    </source>
</reference>
<organism evidence="1 2">
    <name type="scientific">Racocetra persica</name>
    <dbReference type="NCBI Taxonomy" id="160502"/>
    <lineage>
        <taxon>Eukaryota</taxon>
        <taxon>Fungi</taxon>
        <taxon>Fungi incertae sedis</taxon>
        <taxon>Mucoromycota</taxon>
        <taxon>Glomeromycotina</taxon>
        <taxon>Glomeromycetes</taxon>
        <taxon>Diversisporales</taxon>
        <taxon>Gigasporaceae</taxon>
        <taxon>Racocetra</taxon>
    </lineage>
</organism>
<gene>
    <name evidence="1" type="ORF">RPERSI_LOCUS15534</name>
</gene>
<sequence length="137" mass="15512">MYSSEAIEPRSVRSVIGSANGRSSQRRTSSSNASASSRLFMNAVKDASRSSRTAGDKHEENGIDRTTKRSYSPSKDQSNDDLKTKARKVESESSIDKYRVYETDHSHDKISRIKLERQPGDQGLYNVLQEEHDHSRY</sequence>
<feature type="non-terminal residue" evidence="1">
    <location>
        <position position="137"/>
    </location>
</feature>
<evidence type="ECO:0000313" key="1">
    <source>
        <dbReference type="EMBL" id="CAG8763693.1"/>
    </source>
</evidence>